<accession>A0A5N5FYT3</accession>
<organism evidence="2 3">
    <name type="scientific">Pyrus ussuriensis x Pyrus communis</name>
    <dbReference type="NCBI Taxonomy" id="2448454"/>
    <lineage>
        <taxon>Eukaryota</taxon>
        <taxon>Viridiplantae</taxon>
        <taxon>Streptophyta</taxon>
        <taxon>Embryophyta</taxon>
        <taxon>Tracheophyta</taxon>
        <taxon>Spermatophyta</taxon>
        <taxon>Magnoliopsida</taxon>
        <taxon>eudicotyledons</taxon>
        <taxon>Gunneridae</taxon>
        <taxon>Pentapetalae</taxon>
        <taxon>rosids</taxon>
        <taxon>fabids</taxon>
        <taxon>Rosales</taxon>
        <taxon>Rosaceae</taxon>
        <taxon>Amygdaloideae</taxon>
        <taxon>Maleae</taxon>
        <taxon>Pyrus</taxon>
    </lineage>
</organism>
<dbReference type="EMBL" id="SMOL01000553">
    <property type="protein sequence ID" value="KAB2608305.1"/>
    <property type="molecule type" value="Genomic_DNA"/>
</dbReference>
<dbReference type="Proteomes" id="UP000327157">
    <property type="component" value="Chromosome 14"/>
</dbReference>
<comment type="caution">
    <text evidence="2">The sequence shown here is derived from an EMBL/GenBank/DDBJ whole genome shotgun (WGS) entry which is preliminary data.</text>
</comment>
<name>A0A5N5FYT3_9ROSA</name>
<reference evidence="3" key="2">
    <citation type="submission" date="2019-10" db="EMBL/GenBank/DDBJ databases">
        <title>A de novo genome assembly of a pear dwarfing rootstock.</title>
        <authorList>
            <person name="Wang F."/>
            <person name="Wang J."/>
            <person name="Li S."/>
            <person name="Zhang Y."/>
            <person name="Fang M."/>
            <person name="Ma L."/>
            <person name="Zhao Y."/>
            <person name="Jiang S."/>
        </authorList>
    </citation>
    <scope>NUCLEOTIDE SEQUENCE [LARGE SCALE GENOMIC DNA]</scope>
</reference>
<reference evidence="2 3" key="1">
    <citation type="submission" date="2019-09" db="EMBL/GenBank/DDBJ databases">
        <authorList>
            <person name="Ou C."/>
        </authorList>
    </citation>
    <scope>NUCLEOTIDE SEQUENCE [LARGE SCALE GENOMIC DNA]</scope>
    <source>
        <strain evidence="2">S2</strain>
        <tissue evidence="2">Leaf</tissue>
    </source>
</reference>
<evidence type="ECO:0000313" key="3">
    <source>
        <dbReference type="Proteomes" id="UP000327157"/>
    </source>
</evidence>
<sequence length="53" mass="5783">MSNHSQKIEMGAPTDTAETTDLSSTLLDSIHSSIDEPTAENFVFDDIPCQVSR</sequence>
<dbReference type="AlphaFoldDB" id="A0A5N5FYT3"/>
<evidence type="ECO:0000313" key="2">
    <source>
        <dbReference type="EMBL" id="KAB2608305.1"/>
    </source>
</evidence>
<feature type="region of interest" description="Disordered" evidence="1">
    <location>
        <begin position="1"/>
        <end position="21"/>
    </location>
</feature>
<reference evidence="2 3" key="3">
    <citation type="submission" date="2019-11" db="EMBL/GenBank/DDBJ databases">
        <title>A de novo genome assembly of a pear dwarfing rootstock.</title>
        <authorList>
            <person name="Wang F."/>
            <person name="Wang J."/>
            <person name="Li S."/>
            <person name="Zhang Y."/>
            <person name="Fang M."/>
            <person name="Ma L."/>
            <person name="Zhao Y."/>
            <person name="Jiang S."/>
        </authorList>
    </citation>
    <scope>NUCLEOTIDE SEQUENCE [LARGE SCALE GENOMIC DNA]</scope>
    <source>
        <strain evidence="2">S2</strain>
        <tissue evidence="2">Leaf</tissue>
    </source>
</reference>
<evidence type="ECO:0000256" key="1">
    <source>
        <dbReference type="SAM" id="MobiDB-lite"/>
    </source>
</evidence>
<keyword evidence="3" id="KW-1185">Reference proteome</keyword>
<protein>
    <submittedName>
        <fullName evidence="2">Uncharacterized protein</fullName>
    </submittedName>
</protein>
<proteinExistence type="predicted"/>
<gene>
    <name evidence="2" type="ORF">D8674_011473</name>
</gene>